<dbReference type="Proteomes" id="UP000317078">
    <property type="component" value="Unassembled WGS sequence"/>
</dbReference>
<evidence type="ECO:0008006" key="3">
    <source>
        <dbReference type="Google" id="ProtNLM"/>
    </source>
</evidence>
<dbReference type="EMBL" id="RCZP01000007">
    <property type="protein sequence ID" value="TPG57810.1"/>
    <property type="molecule type" value="Genomic_DNA"/>
</dbReference>
<protein>
    <recommendedName>
        <fullName evidence="3">SnoaL-like domain-containing protein</fullName>
    </recommendedName>
</protein>
<dbReference type="PANTHER" id="PTHR38436">
    <property type="entry name" value="POLYKETIDE CYCLASE SNOAL-LIKE DOMAIN"/>
    <property type="match status" value="1"/>
</dbReference>
<evidence type="ECO:0000313" key="1">
    <source>
        <dbReference type="EMBL" id="TPG57810.1"/>
    </source>
</evidence>
<accession>A0A502G905</accession>
<dbReference type="Gene3D" id="3.10.450.50">
    <property type="match status" value="1"/>
</dbReference>
<dbReference type="InterPro" id="IPR009959">
    <property type="entry name" value="Cyclase_SnoaL-like"/>
</dbReference>
<gene>
    <name evidence="1" type="ORF">EAH89_10345</name>
</gene>
<dbReference type="SUPFAM" id="SSF54427">
    <property type="entry name" value="NTF2-like"/>
    <property type="match status" value="1"/>
</dbReference>
<keyword evidence="2" id="KW-1185">Reference proteome</keyword>
<organism evidence="1 2">
    <name type="scientific">Muricoccus nepalensis</name>
    <dbReference type="NCBI Taxonomy" id="1854500"/>
    <lineage>
        <taxon>Bacteria</taxon>
        <taxon>Pseudomonadati</taxon>
        <taxon>Pseudomonadota</taxon>
        <taxon>Alphaproteobacteria</taxon>
        <taxon>Acetobacterales</taxon>
        <taxon>Roseomonadaceae</taxon>
        <taxon>Muricoccus</taxon>
    </lineage>
</organism>
<dbReference type="AlphaFoldDB" id="A0A502G905"/>
<sequence>MIETLPPAHDRRAASTPRPVARTVLVAIGLFWLIAAAPAAAQEPVVGNPNHEAMLASPDPVLARNKRLVYDFFREVFEGLHMDRAEHYLTERYIQHNPMVPSGREGFVSVFSRRGQPRPIAERVAAPIVDISAERDIVIISFAREFPDPQDASRRYTTTWFDMFRILDGKIDEHWDAATRR</sequence>
<proteinExistence type="predicted"/>
<dbReference type="PANTHER" id="PTHR38436:SF1">
    <property type="entry name" value="ESTER CYCLASE"/>
    <property type="match status" value="1"/>
</dbReference>
<comment type="caution">
    <text evidence="1">The sequence shown here is derived from an EMBL/GenBank/DDBJ whole genome shotgun (WGS) entry which is preliminary data.</text>
</comment>
<dbReference type="RefSeq" id="WP_140882732.1">
    <property type="nucleotide sequence ID" value="NZ_RCZP01000007.1"/>
</dbReference>
<dbReference type="OrthoDB" id="8849037at2"/>
<evidence type="ECO:0000313" key="2">
    <source>
        <dbReference type="Proteomes" id="UP000317078"/>
    </source>
</evidence>
<dbReference type="InterPro" id="IPR032710">
    <property type="entry name" value="NTF2-like_dom_sf"/>
</dbReference>
<reference evidence="1 2" key="1">
    <citation type="journal article" date="2019" name="Environ. Microbiol.">
        <title>Species interactions and distinct microbial communities in high Arctic permafrost affected cryosols are associated with the CH4 and CO2 gas fluxes.</title>
        <authorList>
            <person name="Altshuler I."/>
            <person name="Hamel J."/>
            <person name="Turney S."/>
            <person name="Magnuson E."/>
            <person name="Levesque R."/>
            <person name="Greer C."/>
            <person name="Whyte L.G."/>
        </authorList>
    </citation>
    <scope>NUCLEOTIDE SEQUENCE [LARGE SCALE GENOMIC DNA]</scope>
    <source>
        <strain evidence="1 2">S9.3B</strain>
    </source>
</reference>
<dbReference type="Pfam" id="PF07366">
    <property type="entry name" value="SnoaL"/>
    <property type="match status" value="1"/>
</dbReference>
<dbReference type="GO" id="GO:0030638">
    <property type="term" value="P:polyketide metabolic process"/>
    <property type="evidence" value="ECO:0007669"/>
    <property type="project" value="InterPro"/>
</dbReference>
<name>A0A502G905_9PROT</name>